<evidence type="ECO:0000256" key="4">
    <source>
        <dbReference type="ARBA" id="ARBA00022679"/>
    </source>
</evidence>
<keyword evidence="7 10" id="KW-0067">ATP-binding</keyword>
<evidence type="ECO:0000256" key="5">
    <source>
        <dbReference type="ARBA" id="ARBA00022741"/>
    </source>
</evidence>
<dbReference type="AlphaFoldDB" id="A0A9W4TTV7"/>
<dbReference type="PANTHER" id="PTHR48012">
    <property type="entry name" value="STERILE20-LIKE KINASE, ISOFORM B-RELATED"/>
    <property type="match status" value="1"/>
</dbReference>
<dbReference type="InterPro" id="IPR011009">
    <property type="entry name" value="Kinase-like_dom_sf"/>
</dbReference>
<comment type="caution">
    <text evidence="13">The sequence shown here is derived from an EMBL/GenBank/DDBJ whole genome shotgun (WGS) entry which is preliminary data.</text>
</comment>
<proteinExistence type="inferred from homology"/>
<keyword evidence="5 10" id="KW-0547">Nucleotide-binding</keyword>
<dbReference type="OrthoDB" id="248923at2759"/>
<evidence type="ECO:0000256" key="3">
    <source>
        <dbReference type="ARBA" id="ARBA00022527"/>
    </source>
</evidence>
<evidence type="ECO:0000313" key="13">
    <source>
        <dbReference type="EMBL" id="CAI5757573.1"/>
    </source>
</evidence>
<dbReference type="EC" id="2.7.11.1" evidence="2"/>
<evidence type="ECO:0000256" key="6">
    <source>
        <dbReference type="ARBA" id="ARBA00022777"/>
    </source>
</evidence>
<evidence type="ECO:0000256" key="11">
    <source>
        <dbReference type="SAM" id="MobiDB-lite"/>
    </source>
</evidence>
<dbReference type="GO" id="GO:0030447">
    <property type="term" value="P:filamentous growth"/>
    <property type="evidence" value="ECO:0007669"/>
    <property type="project" value="UniProtKB-ARBA"/>
</dbReference>
<dbReference type="InterPro" id="IPR050629">
    <property type="entry name" value="STE20/SPS1-PAK"/>
</dbReference>
<dbReference type="InterPro" id="IPR017441">
    <property type="entry name" value="Protein_kinase_ATP_BS"/>
</dbReference>
<evidence type="ECO:0000259" key="12">
    <source>
        <dbReference type="PROSITE" id="PS50011"/>
    </source>
</evidence>
<dbReference type="PROSITE" id="PS00107">
    <property type="entry name" value="PROTEIN_KINASE_ATP"/>
    <property type="match status" value="1"/>
</dbReference>
<sequence>MAKKKLYKQYHHNNDKENDIDPLNESNSSSSPMNTSPTPSPTYKYGLWKCIGKGNFGDVYRAKDLTAGKFVAIKVINLDDSPDDVKQILREIHFLSRLSHANVIQYFESFTQHLNMFIVMEYCGGGSCSELIKYHKKLNEDIVSYIIKNVLLGLQYLHGERKVHRDIKAANVLLTENGDVKLGDFGVSGEMTFTKLKKNTFVGTPFWMAPEVIIKGKKASNNTLDEDDGYDYKADIWSTGITTIELVTGSPPLAQFDPLKILFEIPKKKPPILFGLSYSPNLKDFIRYCLLKDPDKRPSTKSLLHHHYITKQIPPAKAKEQLVQLIQMKILYNETNNVRYKPRFKLNSTVIDDNDQENVINWELTKTMATTILTEKNMESTTKSDINNKSSILFYCLERVYLRGKDEETRNSVEKLIQDIYKCEKENPGLCHALVEEIEKCVK</sequence>
<dbReference type="SMART" id="SM00220">
    <property type="entry name" value="S_TKc"/>
    <property type="match status" value="1"/>
</dbReference>
<dbReference type="GO" id="GO:0004674">
    <property type="term" value="F:protein serine/threonine kinase activity"/>
    <property type="evidence" value="ECO:0007669"/>
    <property type="project" value="UniProtKB-KW"/>
</dbReference>
<evidence type="ECO:0000313" key="14">
    <source>
        <dbReference type="Proteomes" id="UP001152885"/>
    </source>
</evidence>
<name>A0A9W4TTV7_9ASCO</name>
<comment type="catalytic activity">
    <reaction evidence="8">
        <text>L-threonyl-[protein] + ATP = O-phospho-L-threonyl-[protein] + ADP + H(+)</text>
        <dbReference type="Rhea" id="RHEA:46608"/>
        <dbReference type="Rhea" id="RHEA-COMP:11060"/>
        <dbReference type="Rhea" id="RHEA-COMP:11605"/>
        <dbReference type="ChEBI" id="CHEBI:15378"/>
        <dbReference type="ChEBI" id="CHEBI:30013"/>
        <dbReference type="ChEBI" id="CHEBI:30616"/>
        <dbReference type="ChEBI" id="CHEBI:61977"/>
        <dbReference type="ChEBI" id="CHEBI:456216"/>
        <dbReference type="EC" id="2.7.11.1"/>
    </reaction>
</comment>
<feature type="compositionally biased region" description="Basic residues" evidence="11">
    <location>
        <begin position="1"/>
        <end position="11"/>
    </location>
</feature>
<evidence type="ECO:0000256" key="10">
    <source>
        <dbReference type="PROSITE-ProRule" id="PRU10141"/>
    </source>
</evidence>
<accession>A0A9W4TTV7</accession>
<evidence type="ECO:0000256" key="2">
    <source>
        <dbReference type="ARBA" id="ARBA00012513"/>
    </source>
</evidence>
<keyword evidence="4" id="KW-0808">Transferase</keyword>
<feature type="region of interest" description="Disordered" evidence="11">
    <location>
        <begin position="1"/>
        <end position="40"/>
    </location>
</feature>
<dbReference type="SUPFAM" id="SSF56112">
    <property type="entry name" value="Protein kinase-like (PK-like)"/>
    <property type="match status" value="1"/>
</dbReference>
<keyword evidence="14" id="KW-1185">Reference proteome</keyword>
<feature type="domain" description="Protein kinase" evidence="12">
    <location>
        <begin position="45"/>
        <end position="309"/>
    </location>
</feature>
<evidence type="ECO:0000256" key="9">
    <source>
        <dbReference type="ARBA" id="ARBA00048679"/>
    </source>
</evidence>
<reference evidence="13" key="1">
    <citation type="submission" date="2022-12" db="EMBL/GenBank/DDBJ databases">
        <authorList>
            <person name="Brejova B."/>
        </authorList>
    </citation>
    <scope>NUCLEOTIDE SEQUENCE</scope>
</reference>
<keyword evidence="6" id="KW-0418">Kinase</keyword>
<evidence type="ECO:0000256" key="1">
    <source>
        <dbReference type="ARBA" id="ARBA00008874"/>
    </source>
</evidence>
<comment type="similarity">
    <text evidence="1">Belongs to the protein kinase superfamily. STE Ser/Thr protein kinase family. STE20 subfamily.</text>
</comment>
<dbReference type="Proteomes" id="UP001152885">
    <property type="component" value="Unassembled WGS sequence"/>
</dbReference>
<dbReference type="PROSITE" id="PS50011">
    <property type="entry name" value="PROTEIN_KINASE_DOM"/>
    <property type="match status" value="1"/>
</dbReference>
<dbReference type="FunFam" id="1.10.510.10:FF:000499">
    <property type="entry name" value="Serine/threonine-protein kinase KIC1"/>
    <property type="match status" value="1"/>
</dbReference>
<dbReference type="PANTHER" id="PTHR48012:SF10">
    <property type="entry name" value="FI20177P1"/>
    <property type="match status" value="1"/>
</dbReference>
<organism evidence="13 14">
    <name type="scientific">Candida verbasci</name>
    <dbReference type="NCBI Taxonomy" id="1227364"/>
    <lineage>
        <taxon>Eukaryota</taxon>
        <taxon>Fungi</taxon>
        <taxon>Dikarya</taxon>
        <taxon>Ascomycota</taxon>
        <taxon>Saccharomycotina</taxon>
        <taxon>Pichiomycetes</taxon>
        <taxon>Debaryomycetaceae</taxon>
        <taxon>Candida/Lodderomyces clade</taxon>
        <taxon>Candida</taxon>
    </lineage>
</organism>
<dbReference type="InterPro" id="IPR000719">
    <property type="entry name" value="Prot_kinase_dom"/>
</dbReference>
<dbReference type="EMBL" id="CANTUO010000002">
    <property type="protein sequence ID" value="CAI5757573.1"/>
    <property type="molecule type" value="Genomic_DNA"/>
</dbReference>
<dbReference type="Pfam" id="PF00069">
    <property type="entry name" value="Pkinase"/>
    <property type="match status" value="1"/>
</dbReference>
<keyword evidence="3" id="KW-0723">Serine/threonine-protein kinase</keyword>
<gene>
    <name evidence="13" type="ORF">CANVERA_P2087</name>
</gene>
<feature type="binding site" evidence="10">
    <location>
        <position position="74"/>
    </location>
    <ligand>
        <name>ATP</name>
        <dbReference type="ChEBI" id="CHEBI:30616"/>
    </ligand>
</feature>
<comment type="catalytic activity">
    <reaction evidence="9">
        <text>L-seryl-[protein] + ATP = O-phospho-L-seryl-[protein] + ADP + H(+)</text>
        <dbReference type="Rhea" id="RHEA:17989"/>
        <dbReference type="Rhea" id="RHEA-COMP:9863"/>
        <dbReference type="Rhea" id="RHEA-COMP:11604"/>
        <dbReference type="ChEBI" id="CHEBI:15378"/>
        <dbReference type="ChEBI" id="CHEBI:29999"/>
        <dbReference type="ChEBI" id="CHEBI:30616"/>
        <dbReference type="ChEBI" id="CHEBI:83421"/>
        <dbReference type="ChEBI" id="CHEBI:456216"/>
        <dbReference type="EC" id="2.7.11.1"/>
    </reaction>
</comment>
<protein>
    <recommendedName>
        <fullName evidence="2">non-specific serine/threonine protein kinase</fullName>
        <ecNumber evidence="2">2.7.11.1</ecNumber>
    </recommendedName>
</protein>
<dbReference type="GO" id="GO:0005737">
    <property type="term" value="C:cytoplasm"/>
    <property type="evidence" value="ECO:0007669"/>
    <property type="project" value="TreeGrafter"/>
</dbReference>
<evidence type="ECO:0000256" key="8">
    <source>
        <dbReference type="ARBA" id="ARBA00047899"/>
    </source>
</evidence>
<evidence type="ECO:0000256" key="7">
    <source>
        <dbReference type="ARBA" id="ARBA00022840"/>
    </source>
</evidence>
<dbReference type="Gene3D" id="1.10.510.10">
    <property type="entry name" value="Transferase(Phosphotransferase) domain 1"/>
    <property type="match status" value="1"/>
</dbReference>
<dbReference type="GO" id="GO:0005524">
    <property type="term" value="F:ATP binding"/>
    <property type="evidence" value="ECO:0007669"/>
    <property type="project" value="UniProtKB-UniRule"/>
</dbReference>
<feature type="compositionally biased region" description="Low complexity" evidence="11">
    <location>
        <begin position="26"/>
        <end position="37"/>
    </location>
</feature>